<dbReference type="Proteomes" id="UP001178507">
    <property type="component" value="Unassembled WGS sequence"/>
</dbReference>
<evidence type="ECO:0000256" key="2">
    <source>
        <dbReference type="SAM" id="SignalP"/>
    </source>
</evidence>
<gene>
    <name evidence="4" type="ORF">EVOR1521_LOCUS29995</name>
</gene>
<keyword evidence="5" id="KW-1185">Reference proteome</keyword>
<feature type="domain" description="AB hydrolase-1" evidence="3">
    <location>
        <begin position="43"/>
        <end position="253"/>
    </location>
</feature>
<feature type="region of interest" description="Disordered" evidence="1">
    <location>
        <begin position="453"/>
        <end position="475"/>
    </location>
</feature>
<protein>
    <recommendedName>
        <fullName evidence="3">AB hydrolase-1 domain-containing protein</fullName>
    </recommendedName>
</protein>
<dbReference type="AlphaFoldDB" id="A0AA36NDQ1"/>
<proteinExistence type="predicted"/>
<evidence type="ECO:0000313" key="5">
    <source>
        <dbReference type="Proteomes" id="UP001178507"/>
    </source>
</evidence>
<evidence type="ECO:0000256" key="1">
    <source>
        <dbReference type="SAM" id="MobiDB-lite"/>
    </source>
</evidence>
<dbReference type="SUPFAM" id="SSF53474">
    <property type="entry name" value="alpha/beta-Hydrolases"/>
    <property type="match status" value="1"/>
</dbReference>
<name>A0AA36NDQ1_9DINO</name>
<comment type="caution">
    <text evidence="4">The sequence shown here is derived from an EMBL/GenBank/DDBJ whole genome shotgun (WGS) entry which is preliminary data.</text>
</comment>
<keyword evidence="2" id="KW-0732">Signal</keyword>
<dbReference type="EMBL" id="CAUJNA010003730">
    <property type="protein sequence ID" value="CAJ1408725.1"/>
    <property type="molecule type" value="Genomic_DNA"/>
</dbReference>
<dbReference type="PANTHER" id="PTHR35128">
    <property type="entry name" value="SECRETION-REGULATING GUANINE NUCLEOTIDE EXCHANGE FACTOR"/>
    <property type="match status" value="1"/>
</dbReference>
<dbReference type="InterPro" id="IPR000073">
    <property type="entry name" value="AB_hydrolase_1"/>
</dbReference>
<dbReference type="InterPro" id="IPR029058">
    <property type="entry name" value="AB_hydrolase_fold"/>
</dbReference>
<reference evidence="4" key="1">
    <citation type="submission" date="2023-08" db="EMBL/GenBank/DDBJ databases">
        <authorList>
            <person name="Chen Y."/>
            <person name="Shah S."/>
            <person name="Dougan E. K."/>
            <person name="Thang M."/>
            <person name="Chan C."/>
        </authorList>
    </citation>
    <scope>NUCLEOTIDE SEQUENCE</scope>
</reference>
<feature type="compositionally biased region" description="Polar residues" evidence="1">
    <location>
        <begin position="463"/>
        <end position="475"/>
    </location>
</feature>
<feature type="signal peptide" evidence="2">
    <location>
        <begin position="1"/>
        <end position="15"/>
    </location>
</feature>
<organism evidence="4 5">
    <name type="scientific">Effrenium voratum</name>
    <dbReference type="NCBI Taxonomy" id="2562239"/>
    <lineage>
        <taxon>Eukaryota</taxon>
        <taxon>Sar</taxon>
        <taxon>Alveolata</taxon>
        <taxon>Dinophyceae</taxon>
        <taxon>Suessiales</taxon>
        <taxon>Symbiodiniaceae</taxon>
        <taxon>Effrenium</taxon>
    </lineage>
</organism>
<dbReference type="Gene3D" id="3.40.50.1820">
    <property type="entry name" value="alpha/beta hydrolase"/>
    <property type="match status" value="1"/>
</dbReference>
<dbReference type="Pfam" id="PF12697">
    <property type="entry name" value="Abhydrolase_6"/>
    <property type="match status" value="1"/>
</dbReference>
<evidence type="ECO:0000313" key="4">
    <source>
        <dbReference type="EMBL" id="CAJ1408725.1"/>
    </source>
</evidence>
<accession>A0AA36NDQ1</accession>
<evidence type="ECO:0000259" key="3">
    <source>
        <dbReference type="Pfam" id="PF12697"/>
    </source>
</evidence>
<sequence length="475" mass="52053">MALWHWLLTFHLGRAEWPLPAEQHELHGVQTFVHWPGRVEAVLLLFHGCNNQGSDWFQKPEEVIFLREATSRANAVIAFTTPRHRGNFCWPNADGDSDDFETSVTMIYRATAALLQMKAKPNGKKPTLVLVGASSGGVFASHLPNKWQDSQDVWKISAFLSVVSPTSFVRKGELLQAPGETFPRTGLAYMPKDVSFASEEATTTLLGSLQNLGVAAKAWAVHPRRLTPADFADRFRSAGLVIQDHAVERFIEALSDLGLVDGGEVLDDPRRFPWERAISLLNKDTPPASRKLRLRCAEELLNRAWAQHEFALADIASEASVHLPATGPIIEAAQNASRKDDHLCRVGACGAMSHLSSLGMWLKVLDFLLPLGKEAVLSICHCLFSTLNAGPAARSQEAQSFKQVELSKEKATFSIELVEDLVHFESTHGATLRSSTGRSSACVAHATSIKRDSVGANSEEEVQNVSLPKSTSPLD</sequence>
<feature type="chain" id="PRO_5041353953" description="AB hydrolase-1 domain-containing protein" evidence="2">
    <location>
        <begin position="16"/>
        <end position="475"/>
    </location>
</feature>
<dbReference type="PANTHER" id="PTHR35128:SF1">
    <property type="entry name" value="SECRETION-REGULATING GUANINE NUCLEOTIDE EXCHANGE FACTOR"/>
    <property type="match status" value="1"/>
</dbReference>